<name>A0ABD2QF88_9PLAT</name>
<evidence type="ECO:0000256" key="4">
    <source>
        <dbReference type="ARBA" id="ARBA00023180"/>
    </source>
</evidence>
<evidence type="ECO:0000256" key="6">
    <source>
        <dbReference type="SAM" id="SignalP"/>
    </source>
</evidence>
<feature type="domain" description="Cadherin" evidence="7">
    <location>
        <begin position="29"/>
        <end position="153"/>
    </location>
</feature>
<evidence type="ECO:0000256" key="5">
    <source>
        <dbReference type="PROSITE-ProRule" id="PRU00043"/>
    </source>
</evidence>
<dbReference type="SUPFAM" id="SSF49313">
    <property type="entry name" value="Cadherin-like"/>
    <property type="match status" value="2"/>
</dbReference>
<keyword evidence="2" id="KW-0812">Transmembrane</keyword>
<evidence type="ECO:0000259" key="7">
    <source>
        <dbReference type="PROSITE" id="PS50268"/>
    </source>
</evidence>
<evidence type="ECO:0000256" key="2">
    <source>
        <dbReference type="ARBA" id="ARBA00022692"/>
    </source>
</evidence>
<dbReference type="Gene3D" id="2.60.40.60">
    <property type="entry name" value="Cadherins"/>
    <property type="match status" value="2"/>
</dbReference>
<dbReference type="CDD" id="cd11304">
    <property type="entry name" value="Cadherin_repeat"/>
    <property type="match status" value="1"/>
</dbReference>
<dbReference type="GO" id="GO:0016020">
    <property type="term" value="C:membrane"/>
    <property type="evidence" value="ECO:0007669"/>
    <property type="project" value="UniProtKB-SubCell"/>
</dbReference>
<sequence>MYQIFIMRILLVLCAIIALVIPRAEADQMSFSLHFQMPENNARGHALGRLNQEIVKLNSNSEIKRIFSGKNILYRLRKPSDLFEINESDSLLIVKRRIDVEELCPQYCKPDNEGALIELTVNLWEKPDQNEQFVGTITVNIRITDVDDNVPNFDKIASPYQIKLKENRFTTGKFIELPRAVDRDVNPNFSRVHYRLAPDDQDSKALNSFDLDLNQANPRLILRETMDFEQKQKYKFFLIAEAASNIGVISPQSPDRSKGSVLPVEILVINENDMEPNFEKPVYRQQVSENVALGTKIFQVGSKNSLAVRTYFLKIPHSSCSSANVNSISSSKTRSTS</sequence>
<evidence type="ECO:0000256" key="3">
    <source>
        <dbReference type="ARBA" id="ARBA00022989"/>
    </source>
</evidence>
<dbReference type="PROSITE" id="PS50268">
    <property type="entry name" value="CADHERIN_2"/>
    <property type="match status" value="2"/>
</dbReference>
<dbReference type="PANTHER" id="PTHR24028">
    <property type="entry name" value="CADHERIN-87A"/>
    <property type="match status" value="1"/>
</dbReference>
<keyword evidence="3" id="KW-0472">Membrane</keyword>
<keyword evidence="5" id="KW-0106">Calcium</keyword>
<reference evidence="8 9" key="1">
    <citation type="submission" date="2024-11" db="EMBL/GenBank/DDBJ databases">
        <title>Adaptive evolution of stress response genes in parasites aligns with host niche diversity.</title>
        <authorList>
            <person name="Hahn C."/>
            <person name="Resl P."/>
        </authorList>
    </citation>
    <scope>NUCLEOTIDE SEQUENCE [LARGE SCALE GENOMIC DNA]</scope>
    <source>
        <strain evidence="8">EGGRZ-B1_66</strain>
        <tissue evidence="8">Body</tissue>
    </source>
</reference>
<evidence type="ECO:0000256" key="1">
    <source>
        <dbReference type="ARBA" id="ARBA00004167"/>
    </source>
</evidence>
<organism evidence="8 9">
    <name type="scientific">Cichlidogyrus casuarinus</name>
    <dbReference type="NCBI Taxonomy" id="1844966"/>
    <lineage>
        <taxon>Eukaryota</taxon>
        <taxon>Metazoa</taxon>
        <taxon>Spiralia</taxon>
        <taxon>Lophotrochozoa</taxon>
        <taxon>Platyhelminthes</taxon>
        <taxon>Monogenea</taxon>
        <taxon>Monopisthocotylea</taxon>
        <taxon>Dactylogyridea</taxon>
        <taxon>Ancyrocephalidae</taxon>
        <taxon>Cichlidogyrus</taxon>
    </lineage>
</organism>
<evidence type="ECO:0000313" key="9">
    <source>
        <dbReference type="Proteomes" id="UP001626550"/>
    </source>
</evidence>
<keyword evidence="6" id="KW-0732">Signal</keyword>
<dbReference type="InterPro" id="IPR002126">
    <property type="entry name" value="Cadherin-like_dom"/>
</dbReference>
<dbReference type="Proteomes" id="UP001626550">
    <property type="component" value="Unassembled WGS sequence"/>
</dbReference>
<dbReference type="InterPro" id="IPR015919">
    <property type="entry name" value="Cadherin-like_sf"/>
</dbReference>
<keyword evidence="3" id="KW-1133">Transmembrane helix</keyword>
<keyword evidence="9" id="KW-1185">Reference proteome</keyword>
<keyword evidence="4" id="KW-0325">Glycoprotein</keyword>
<comment type="caution">
    <text evidence="8">The sequence shown here is derived from an EMBL/GenBank/DDBJ whole genome shotgun (WGS) entry which is preliminary data.</text>
</comment>
<gene>
    <name evidence="8" type="ORF">Ciccas_003155</name>
</gene>
<accession>A0ABD2QF88</accession>
<evidence type="ECO:0000313" key="8">
    <source>
        <dbReference type="EMBL" id="KAL3318184.1"/>
    </source>
</evidence>
<feature type="domain" description="Cadherin" evidence="7">
    <location>
        <begin position="156"/>
        <end position="278"/>
    </location>
</feature>
<dbReference type="GO" id="GO:0005509">
    <property type="term" value="F:calcium ion binding"/>
    <property type="evidence" value="ECO:0007669"/>
    <property type="project" value="UniProtKB-UniRule"/>
</dbReference>
<dbReference type="AlphaFoldDB" id="A0ABD2QF88"/>
<dbReference type="InterPro" id="IPR050174">
    <property type="entry name" value="Protocadherin/Cadherin-CA"/>
</dbReference>
<dbReference type="PRINTS" id="PR00205">
    <property type="entry name" value="CADHERIN"/>
</dbReference>
<feature type="chain" id="PRO_5044788629" description="Cadherin domain-containing protein" evidence="6">
    <location>
        <begin position="27"/>
        <end position="337"/>
    </location>
</feature>
<comment type="subcellular location">
    <subcellularLocation>
        <location evidence="1">Membrane</location>
        <topology evidence="1">Single-pass membrane protein</topology>
    </subcellularLocation>
</comment>
<dbReference type="PANTHER" id="PTHR24028:SF146">
    <property type="entry name" value="CADHERIN 96CB, ISOFORM D-RELATED"/>
    <property type="match status" value="1"/>
</dbReference>
<feature type="signal peptide" evidence="6">
    <location>
        <begin position="1"/>
        <end position="26"/>
    </location>
</feature>
<protein>
    <recommendedName>
        <fullName evidence="7">Cadherin domain-containing protein</fullName>
    </recommendedName>
</protein>
<proteinExistence type="predicted"/>
<dbReference type="EMBL" id="JBJKFK010000277">
    <property type="protein sequence ID" value="KAL3318184.1"/>
    <property type="molecule type" value="Genomic_DNA"/>
</dbReference>
<dbReference type="SMART" id="SM00112">
    <property type="entry name" value="CA"/>
    <property type="match status" value="2"/>
</dbReference>